<dbReference type="EMBL" id="BMAW01064715">
    <property type="protein sequence ID" value="GFT46586.1"/>
    <property type="molecule type" value="Genomic_DNA"/>
</dbReference>
<accession>A0A8X6P1W2</accession>
<comment type="caution">
    <text evidence="2">The sequence shown here is derived from an EMBL/GenBank/DDBJ whole genome shotgun (WGS) entry which is preliminary data.</text>
</comment>
<dbReference type="AlphaFoldDB" id="A0A8X6P1W2"/>
<feature type="compositionally biased region" description="Basic and acidic residues" evidence="1">
    <location>
        <begin position="1"/>
        <end position="13"/>
    </location>
</feature>
<organism evidence="2 3">
    <name type="scientific">Nephila pilipes</name>
    <name type="common">Giant wood spider</name>
    <name type="synonym">Nephila maculata</name>
    <dbReference type="NCBI Taxonomy" id="299642"/>
    <lineage>
        <taxon>Eukaryota</taxon>
        <taxon>Metazoa</taxon>
        <taxon>Ecdysozoa</taxon>
        <taxon>Arthropoda</taxon>
        <taxon>Chelicerata</taxon>
        <taxon>Arachnida</taxon>
        <taxon>Araneae</taxon>
        <taxon>Araneomorphae</taxon>
        <taxon>Entelegynae</taxon>
        <taxon>Araneoidea</taxon>
        <taxon>Nephilidae</taxon>
        <taxon>Nephila</taxon>
    </lineage>
</organism>
<name>A0A8X6P1W2_NEPPI</name>
<keyword evidence="3" id="KW-1185">Reference proteome</keyword>
<feature type="compositionally biased region" description="Basic residues" evidence="1">
    <location>
        <begin position="14"/>
        <end position="23"/>
    </location>
</feature>
<dbReference type="Proteomes" id="UP000887013">
    <property type="component" value="Unassembled WGS sequence"/>
</dbReference>
<reference evidence="2" key="1">
    <citation type="submission" date="2020-08" db="EMBL/GenBank/DDBJ databases">
        <title>Multicomponent nature underlies the extraordinary mechanical properties of spider dragline silk.</title>
        <authorList>
            <person name="Kono N."/>
            <person name="Nakamura H."/>
            <person name="Mori M."/>
            <person name="Yoshida Y."/>
            <person name="Ohtoshi R."/>
            <person name="Malay A.D."/>
            <person name="Moran D.A.P."/>
            <person name="Tomita M."/>
            <person name="Numata K."/>
            <person name="Arakawa K."/>
        </authorList>
    </citation>
    <scope>NUCLEOTIDE SEQUENCE</scope>
</reference>
<evidence type="ECO:0000313" key="3">
    <source>
        <dbReference type="Proteomes" id="UP000887013"/>
    </source>
</evidence>
<evidence type="ECO:0000313" key="2">
    <source>
        <dbReference type="EMBL" id="GFT46586.1"/>
    </source>
</evidence>
<sequence>MEKENDSSEEVRNNKKKSIKNKRNLASPTLANKESKKSKHEANSEVLDNDSESLHSTPSSSGGESENEIGVKEATALPASVHSVDEHQSGSEEKDGFTNVSRKPIFNWSKFKHIGIEGVEREDRLKGIVGIDLGMYFFRFGYVADSKELEKRILLAKCLQTIWWRKLDNGRKKRFLVQEVLDMLFYGEIRYRMRQLLLKNVDGVMIP</sequence>
<gene>
    <name evidence="2" type="ORF">NPIL_488011</name>
</gene>
<proteinExistence type="predicted"/>
<feature type="region of interest" description="Disordered" evidence="1">
    <location>
        <begin position="1"/>
        <end position="69"/>
    </location>
</feature>
<feature type="compositionally biased region" description="Low complexity" evidence="1">
    <location>
        <begin position="54"/>
        <end position="64"/>
    </location>
</feature>
<evidence type="ECO:0000256" key="1">
    <source>
        <dbReference type="SAM" id="MobiDB-lite"/>
    </source>
</evidence>
<protein>
    <submittedName>
        <fullName evidence="2">Uncharacterized protein</fullName>
    </submittedName>
</protein>